<dbReference type="InterPro" id="IPR011990">
    <property type="entry name" value="TPR-like_helical_dom_sf"/>
</dbReference>
<name>A0A3R8QGJ7_9ACTN</name>
<dbReference type="Pfam" id="PF13401">
    <property type="entry name" value="AAA_22"/>
    <property type="match status" value="1"/>
</dbReference>
<evidence type="ECO:0000313" key="4">
    <source>
        <dbReference type="Proteomes" id="UP000276379"/>
    </source>
</evidence>
<dbReference type="InterPro" id="IPR049945">
    <property type="entry name" value="AAA_22"/>
</dbReference>
<organism evidence="3 4">
    <name type="scientific">Streptomyces griseofuscus</name>
    <dbReference type="NCBI Taxonomy" id="146922"/>
    <lineage>
        <taxon>Bacteria</taxon>
        <taxon>Bacillati</taxon>
        <taxon>Actinomycetota</taxon>
        <taxon>Actinomycetes</taxon>
        <taxon>Kitasatosporales</taxon>
        <taxon>Streptomycetaceae</taxon>
        <taxon>Streptomyces</taxon>
    </lineage>
</organism>
<dbReference type="GO" id="GO:0016887">
    <property type="term" value="F:ATP hydrolysis activity"/>
    <property type="evidence" value="ECO:0007669"/>
    <property type="project" value="InterPro"/>
</dbReference>
<accession>A0A3R8QGJ7</accession>
<keyword evidence="4" id="KW-1185">Reference proteome</keyword>
<feature type="domain" description="AAA+ ATPase" evidence="2">
    <location>
        <begin position="46"/>
        <end position="193"/>
    </location>
</feature>
<dbReference type="InterPro" id="IPR027417">
    <property type="entry name" value="P-loop_NTPase"/>
</dbReference>
<feature type="coiled-coil region" evidence="1">
    <location>
        <begin position="568"/>
        <end position="595"/>
    </location>
</feature>
<dbReference type="SUPFAM" id="SSF48452">
    <property type="entry name" value="TPR-like"/>
    <property type="match status" value="1"/>
</dbReference>
<comment type="caution">
    <text evidence="3">The sequence shown here is derived from an EMBL/GenBank/DDBJ whole genome shotgun (WGS) entry which is preliminary data.</text>
</comment>
<keyword evidence="1" id="KW-0175">Coiled coil</keyword>
<evidence type="ECO:0000259" key="2">
    <source>
        <dbReference type="SMART" id="SM00382"/>
    </source>
</evidence>
<evidence type="ECO:0000256" key="1">
    <source>
        <dbReference type="SAM" id="Coils"/>
    </source>
</evidence>
<gene>
    <name evidence="3" type="ORF">CQW44_16240</name>
</gene>
<dbReference type="PANTHER" id="PTHR47691">
    <property type="entry name" value="REGULATOR-RELATED"/>
    <property type="match status" value="1"/>
</dbReference>
<protein>
    <recommendedName>
        <fullName evidence="2">AAA+ ATPase domain-containing protein</fullName>
    </recommendedName>
</protein>
<sequence>MRDGGQSDVVYQVPAEPAHFVDREREQARARQLVVERRPAEDGGTRPLCLLLRGRAGTGKTELAFRLARALHQQHPDGVLYVDLDEVRRDGAVEVADILGELLRALGAEWIAPVFRERARQYWSLTHGKRLLLVIDNARHGTEVEPLLPASGDSLVIVTSHGPLYDLQAGAATEFPLAPLDPADALELLERVTKDARLAVDPEETRRLLDLCSGLPAALHIAGNWLRRHQEPPLARLLDRLGTELRERGIPVVEQVWDAAYDSLGPAAARLYRLLGHFPGPSFTLAAADVLLGQDLDTTEDALAELRAAGLLDGRGTDGRERLPELQRAHARRRAETYGDQGEREEALRRLVRWYLRQAQRADLTAAGPRLRTAAEAPPVPGTRDVLFEQPGDARGEAAARAYHWLEAERHALFGCVRLAHTVGTAGDTDWGLLEAAALCEPLWTHFLNHPHYGDHIDAFRRGVAAAQQAGDLPLLVRMRCQLARPLWEQGEFEEAERQLNQAWSTVQGAFGTSPKERKLAASTREFLGMLGSARGNWADAALEFEASGAVHQEIDNAYGVTLQRYRLGEALAHLGELERAAELLERARHEFAADGRTRLTGRAEFALGGVYARLGRGEEAGARYRAALEATRAVRGVRDEARVLDALAELAASLGEEREAEEHRTAARELWERLGLAGAGSDR</sequence>
<dbReference type="InterPro" id="IPR003593">
    <property type="entry name" value="AAA+_ATPase"/>
</dbReference>
<dbReference type="PRINTS" id="PR00364">
    <property type="entry name" value="DISEASERSIST"/>
</dbReference>
<dbReference type="Proteomes" id="UP000276379">
    <property type="component" value="Unassembled WGS sequence"/>
</dbReference>
<dbReference type="EMBL" id="PDES01000007">
    <property type="protein sequence ID" value="RRQ85531.1"/>
    <property type="molecule type" value="Genomic_DNA"/>
</dbReference>
<dbReference type="SMART" id="SM00382">
    <property type="entry name" value="AAA"/>
    <property type="match status" value="1"/>
</dbReference>
<dbReference type="Gene3D" id="1.25.40.10">
    <property type="entry name" value="Tetratricopeptide repeat domain"/>
    <property type="match status" value="1"/>
</dbReference>
<dbReference type="PANTHER" id="PTHR47691:SF3">
    <property type="entry name" value="HTH-TYPE TRANSCRIPTIONAL REGULATOR RV0890C-RELATED"/>
    <property type="match status" value="1"/>
</dbReference>
<dbReference type="SUPFAM" id="SSF52540">
    <property type="entry name" value="P-loop containing nucleoside triphosphate hydrolases"/>
    <property type="match status" value="1"/>
</dbReference>
<proteinExistence type="predicted"/>
<dbReference type="AlphaFoldDB" id="A0A3R8QGJ7"/>
<dbReference type="Gene3D" id="3.40.50.300">
    <property type="entry name" value="P-loop containing nucleotide triphosphate hydrolases"/>
    <property type="match status" value="1"/>
</dbReference>
<reference evidence="3 4" key="1">
    <citation type="submission" date="2017-10" db="EMBL/GenBank/DDBJ databases">
        <title>Draft genome of actinobacteria isolated from guarana (Paullinia cupana (Mart.) Ducke.</title>
        <authorList>
            <person name="Siqueira K.A."/>
            <person name="Liotti R.G."/>
            <person name="Mendes T.A."/>
            <person name="Soares M.A."/>
        </authorList>
    </citation>
    <scope>NUCLEOTIDE SEQUENCE [LARGE SCALE GENOMIC DNA]</scope>
    <source>
        <strain evidence="3 4">199</strain>
    </source>
</reference>
<evidence type="ECO:0000313" key="3">
    <source>
        <dbReference type="EMBL" id="RRQ85531.1"/>
    </source>
</evidence>